<dbReference type="EMBL" id="JAPDGR010000723">
    <property type="protein sequence ID" value="KAJ2987908.1"/>
    <property type="molecule type" value="Genomic_DNA"/>
</dbReference>
<evidence type="ECO:0000313" key="1">
    <source>
        <dbReference type="EMBL" id="KAJ2987908.1"/>
    </source>
</evidence>
<sequence>MSSGVSENGQERDPYRRCELAIQNNSAAGLKDSLAYAKLLLGNEEYTSFLGEVLCDVLSHHSIPLILHMLDYEGVPLTDVLPSSIYNWATEALINALSSRGWDINTRDRGIRPGYRLIDYLVKERNGKEDLARWLIDEKRAAINAEQNESSERDPPPILEICAAFGTLAMFQFLEARGAYFSPRILHEAVEMAADIGADPSEDNSPQTSDSASRHRFTRVELLIYLINERGLDVNAVDEHVPPEKYLLTPCATLVSYAARCPKGAPIVRWLLSKGADPTLKGDYNRDAIEHARESKCDEVLVVMEEWVRRKNETDASLR</sequence>
<name>A0ACC1P7B5_9PEZI</name>
<dbReference type="Proteomes" id="UP001143856">
    <property type="component" value="Unassembled WGS sequence"/>
</dbReference>
<accession>A0ACC1P7B5</accession>
<organism evidence="1 2">
    <name type="scientific">Xylaria curta</name>
    <dbReference type="NCBI Taxonomy" id="42375"/>
    <lineage>
        <taxon>Eukaryota</taxon>
        <taxon>Fungi</taxon>
        <taxon>Dikarya</taxon>
        <taxon>Ascomycota</taxon>
        <taxon>Pezizomycotina</taxon>
        <taxon>Sordariomycetes</taxon>
        <taxon>Xylariomycetidae</taxon>
        <taxon>Xylariales</taxon>
        <taxon>Xylariaceae</taxon>
        <taxon>Xylaria</taxon>
    </lineage>
</organism>
<keyword evidence="2" id="KW-1185">Reference proteome</keyword>
<comment type="caution">
    <text evidence="1">The sequence shown here is derived from an EMBL/GenBank/DDBJ whole genome shotgun (WGS) entry which is preliminary data.</text>
</comment>
<proteinExistence type="predicted"/>
<reference evidence="1" key="1">
    <citation type="submission" date="2022-10" db="EMBL/GenBank/DDBJ databases">
        <title>Genome Sequence of Xylaria curta.</title>
        <authorList>
            <person name="Buettner E."/>
        </authorList>
    </citation>
    <scope>NUCLEOTIDE SEQUENCE</scope>
    <source>
        <strain evidence="1">Babe10</strain>
    </source>
</reference>
<evidence type="ECO:0000313" key="2">
    <source>
        <dbReference type="Proteomes" id="UP001143856"/>
    </source>
</evidence>
<gene>
    <name evidence="1" type="ORF">NUW58_g4250</name>
</gene>
<protein>
    <submittedName>
        <fullName evidence="1">Uncharacterized protein</fullName>
    </submittedName>
</protein>